<dbReference type="Proteomes" id="UP001596098">
    <property type="component" value="Unassembled WGS sequence"/>
</dbReference>
<sequence>MGMTGLFLVSSTFTLAKVVRDNQETQSVHARVDQARIDKLLAEHDPFHQVA</sequence>
<evidence type="ECO:0000313" key="1">
    <source>
        <dbReference type="EMBL" id="MFC6153057.1"/>
    </source>
</evidence>
<comment type="caution">
    <text evidence="1">The sequence shown here is derived from an EMBL/GenBank/DDBJ whole genome shotgun (WGS) entry which is preliminary data.</text>
</comment>
<evidence type="ECO:0008006" key="3">
    <source>
        <dbReference type="Google" id="ProtNLM"/>
    </source>
</evidence>
<keyword evidence="2" id="KW-1185">Reference proteome</keyword>
<dbReference type="EMBL" id="JBHSQI010000002">
    <property type="protein sequence ID" value="MFC6153057.1"/>
    <property type="molecule type" value="Genomic_DNA"/>
</dbReference>
<name>A0ABW1QVU0_9ACTN</name>
<accession>A0ABW1QVU0</accession>
<reference evidence="2" key="1">
    <citation type="journal article" date="2019" name="Int. J. Syst. Evol. Microbiol.">
        <title>The Global Catalogue of Microorganisms (GCM) 10K type strain sequencing project: providing services to taxonomists for standard genome sequencing and annotation.</title>
        <authorList>
            <consortium name="The Broad Institute Genomics Platform"/>
            <consortium name="The Broad Institute Genome Sequencing Center for Infectious Disease"/>
            <person name="Wu L."/>
            <person name="Ma J."/>
        </authorList>
    </citation>
    <scope>NUCLEOTIDE SEQUENCE [LARGE SCALE GENOMIC DNA]</scope>
    <source>
        <strain evidence="2">DFY28</strain>
    </source>
</reference>
<evidence type="ECO:0000313" key="2">
    <source>
        <dbReference type="Proteomes" id="UP001596098"/>
    </source>
</evidence>
<gene>
    <name evidence="1" type="ORF">ACFPWU_05195</name>
</gene>
<dbReference type="RefSeq" id="WP_277745771.1">
    <property type="nucleotide sequence ID" value="NZ_JBHSQI010000002.1"/>
</dbReference>
<protein>
    <recommendedName>
        <fullName evidence="3">YiaAB two helix domain-containing protein</fullName>
    </recommendedName>
</protein>
<organism evidence="1 2">
    <name type="scientific">Nocardioides yefusunii</name>
    <dbReference type="NCBI Taxonomy" id="2500546"/>
    <lineage>
        <taxon>Bacteria</taxon>
        <taxon>Bacillati</taxon>
        <taxon>Actinomycetota</taxon>
        <taxon>Actinomycetes</taxon>
        <taxon>Propionibacteriales</taxon>
        <taxon>Nocardioidaceae</taxon>
        <taxon>Nocardioides</taxon>
    </lineage>
</organism>
<proteinExistence type="predicted"/>